<comment type="caution">
    <text evidence="1">The sequence shown here is derived from an EMBL/GenBank/DDBJ whole genome shotgun (WGS) entry which is preliminary data.</text>
</comment>
<proteinExistence type="predicted"/>
<reference evidence="1 2" key="1">
    <citation type="journal article" date="2017" name="Genome Biol.">
        <title>New reference genome sequences of hot pepper reveal the massive evolution of plant disease-resistance genes by retroduplication.</title>
        <authorList>
            <person name="Kim S."/>
            <person name="Park J."/>
            <person name="Yeom S.I."/>
            <person name="Kim Y.M."/>
            <person name="Seo E."/>
            <person name="Kim K.T."/>
            <person name="Kim M.S."/>
            <person name="Lee J.M."/>
            <person name="Cheong K."/>
            <person name="Shin H.S."/>
            <person name="Kim S.B."/>
            <person name="Han K."/>
            <person name="Lee J."/>
            <person name="Park M."/>
            <person name="Lee H.A."/>
            <person name="Lee H.Y."/>
            <person name="Lee Y."/>
            <person name="Oh S."/>
            <person name="Lee J.H."/>
            <person name="Choi E."/>
            <person name="Choi E."/>
            <person name="Lee S.E."/>
            <person name="Jeon J."/>
            <person name="Kim H."/>
            <person name="Choi G."/>
            <person name="Song H."/>
            <person name="Lee J."/>
            <person name="Lee S.C."/>
            <person name="Kwon J.K."/>
            <person name="Lee H.Y."/>
            <person name="Koo N."/>
            <person name="Hong Y."/>
            <person name="Kim R.W."/>
            <person name="Kang W.H."/>
            <person name="Huh J.H."/>
            <person name="Kang B.C."/>
            <person name="Yang T.J."/>
            <person name="Lee Y.H."/>
            <person name="Bennetzen J.L."/>
            <person name="Choi D."/>
        </authorList>
    </citation>
    <scope>NUCLEOTIDE SEQUENCE [LARGE SCALE GENOMIC DNA]</scope>
    <source>
        <strain evidence="2">cv. PBC81</strain>
    </source>
</reference>
<evidence type="ECO:0000313" key="2">
    <source>
        <dbReference type="Proteomes" id="UP000224567"/>
    </source>
</evidence>
<sequence>MLKLKWVIPPDLGTRSEPLSAKGSWSPDVRRAVAVTAKRVELQPPLAATSVDVDSHLGKPRARGAREASIRPATTARPMIEVRCERATRCVTPRQTCPRPNGFGRNLHSKTRWFTGFYNSYQVSHFATFFIDARVEISVAESRFRL</sequence>
<dbReference type="AlphaFoldDB" id="A0A2G2UXS1"/>
<reference evidence="2" key="2">
    <citation type="journal article" date="2017" name="J. Anim. Genet.">
        <title>Multiple reference genome sequences of hot pepper reveal the massive evolution of plant disease resistance genes by retroduplication.</title>
        <authorList>
            <person name="Kim S."/>
            <person name="Park J."/>
            <person name="Yeom S.-I."/>
            <person name="Kim Y.-M."/>
            <person name="Seo E."/>
            <person name="Kim K.-T."/>
            <person name="Kim M.-S."/>
            <person name="Lee J.M."/>
            <person name="Cheong K."/>
            <person name="Shin H.-S."/>
            <person name="Kim S.-B."/>
            <person name="Han K."/>
            <person name="Lee J."/>
            <person name="Park M."/>
            <person name="Lee H.-A."/>
            <person name="Lee H.-Y."/>
            <person name="Lee Y."/>
            <person name="Oh S."/>
            <person name="Lee J.H."/>
            <person name="Choi E."/>
            <person name="Choi E."/>
            <person name="Lee S.E."/>
            <person name="Jeon J."/>
            <person name="Kim H."/>
            <person name="Choi G."/>
            <person name="Song H."/>
            <person name="Lee J."/>
            <person name="Lee S.-C."/>
            <person name="Kwon J.-K."/>
            <person name="Lee H.-Y."/>
            <person name="Koo N."/>
            <person name="Hong Y."/>
            <person name="Kim R.W."/>
            <person name="Kang W.-H."/>
            <person name="Huh J.H."/>
            <person name="Kang B.-C."/>
            <person name="Yang T.-J."/>
            <person name="Lee Y.-H."/>
            <person name="Bennetzen J.L."/>
            <person name="Choi D."/>
        </authorList>
    </citation>
    <scope>NUCLEOTIDE SEQUENCE [LARGE SCALE GENOMIC DNA]</scope>
    <source>
        <strain evidence="2">cv. PBC81</strain>
    </source>
</reference>
<organism evidence="1 2">
    <name type="scientific">Capsicum baccatum</name>
    <name type="common">Peruvian pepper</name>
    <dbReference type="NCBI Taxonomy" id="33114"/>
    <lineage>
        <taxon>Eukaryota</taxon>
        <taxon>Viridiplantae</taxon>
        <taxon>Streptophyta</taxon>
        <taxon>Embryophyta</taxon>
        <taxon>Tracheophyta</taxon>
        <taxon>Spermatophyta</taxon>
        <taxon>Magnoliopsida</taxon>
        <taxon>eudicotyledons</taxon>
        <taxon>Gunneridae</taxon>
        <taxon>Pentapetalae</taxon>
        <taxon>asterids</taxon>
        <taxon>lamiids</taxon>
        <taxon>Solanales</taxon>
        <taxon>Solanaceae</taxon>
        <taxon>Solanoideae</taxon>
        <taxon>Capsiceae</taxon>
        <taxon>Capsicum</taxon>
    </lineage>
</organism>
<dbReference type="EMBL" id="MLFT02001682">
    <property type="protein sequence ID" value="PHT25503.1"/>
    <property type="molecule type" value="Genomic_DNA"/>
</dbReference>
<dbReference type="PANTHER" id="PTHR47188:SF1">
    <property type="entry name" value="PROTEIN TAR1"/>
    <property type="match status" value="1"/>
</dbReference>
<gene>
    <name evidence="1" type="ORF">CQW23_34871</name>
</gene>
<evidence type="ECO:0000313" key="1">
    <source>
        <dbReference type="EMBL" id="PHT25503.1"/>
    </source>
</evidence>
<keyword evidence="2" id="KW-1185">Reference proteome</keyword>
<protein>
    <submittedName>
        <fullName evidence="1">Uncharacterized protein</fullName>
    </submittedName>
</protein>
<dbReference type="PANTHER" id="PTHR47188">
    <property type="entry name" value="PROTEIN TAR1"/>
    <property type="match status" value="1"/>
</dbReference>
<name>A0A2G2UXS1_CAPBA</name>
<dbReference type="Proteomes" id="UP000224567">
    <property type="component" value="Unassembled WGS sequence"/>
</dbReference>
<dbReference type="GO" id="GO:0043457">
    <property type="term" value="P:regulation of cellular respiration"/>
    <property type="evidence" value="ECO:0007669"/>
    <property type="project" value="InterPro"/>
</dbReference>
<accession>A0A2G2UXS1</accession>
<dbReference type="InterPro" id="IPR044792">
    <property type="entry name" value="TAR1"/>
</dbReference>